<sequence>MATQYVTPDLRRWIGEQLKAGVGSAELVQSMIGAGWQQKVALQAVAQAKLDGWFKKDEAALASVGVPDASIADGRTWVQAHDRQVPVLMAMEHPRVIVFGNVLDPEECQAIIDAAQPRMARSETVAEASEGSEVNAARTSRGMFFERGEVEVVARLERRIAALVNWPVENGEGLQVLNYQPGAEYQPHYDYFDTKHASTAAILKRGGQRVGTFLVYLNTPTRGGATTFPDVKLAVKPVQGQGVFFSYDKPDPSTLSLHGGAPVLEGEKWVCTKWLRQGRFA</sequence>
<dbReference type="PROSITE" id="PS51471">
    <property type="entry name" value="FE2OG_OXY"/>
    <property type="match status" value="1"/>
</dbReference>
<keyword evidence="2" id="KW-0479">Metal-binding</keyword>
<keyword evidence="5" id="KW-0560">Oxidoreductase</keyword>
<dbReference type="GO" id="GO:0031418">
    <property type="term" value="F:L-ascorbic acid binding"/>
    <property type="evidence" value="ECO:0007669"/>
    <property type="project" value="UniProtKB-KW"/>
</dbReference>
<dbReference type="InterPro" id="IPR005123">
    <property type="entry name" value="Oxoglu/Fe-dep_dioxygenase_dom"/>
</dbReference>
<evidence type="ECO:0000256" key="5">
    <source>
        <dbReference type="ARBA" id="ARBA00023002"/>
    </source>
</evidence>
<dbReference type="SMART" id="SM00702">
    <property type="entry name" value="P4Hc"/>
    <property type="match status" value="1"/>
</dbReference>
<keyword evidence="6" id="KW-0408">Iron</keyword>
<dbReference type="InterPro" id="IPR006620">
    <property type="entry name" value="Pro_4_hyd_alph"/>
</dbReference>
<keyword evidence="9" id="KW-1185">Reference proteome</keyword>
<evidence type="ECO:0000256" key="2">
    <source>
        <dbReference type="ARBA" id="ARBA00022723"/>
    </source>
</evidence>
<evidence type="ECO:0000256" key="4">
    <source>
        <dbReference type="ARBA" id="ARBA00022964"/>
    </source>
</evidence>
<feature type="domain" description="Fe2OG dioxygenase" evidence="7">
    <location>
        <begin position="170"/>
        <end position="277"/>
    </location>
</feature>
<evidence type="ECO:0000256" key="1">
    <source>
        <dbReference type="ARBA" id="ARBA00001961"/>
    </source>
</evidence>
<dbReference type="InterPro" id="IPR045054">
    <property type="entry name" value="P4HA-like"/>
</dbReference>
<gene>
    <name evidence="8" type="ORF">EOD73_01415</name>
</gene>
<evidence type="ECO:0000313" key="9">
    <source>
        <dbReference type="Proteomes" id="UP000288587"/>
    </source>
</evidence>
<keyword evidence="3" id="KW-0847">Vitamin C</keyword>
<dbReference type="AlphaFoldDB" id="A0A3S2UHA7"/>
<dbReference type="GO" id="GO:0005506">
    <property type="term" value="F:iron ion binding"/>
    <property type="evidence" value="ECO:0007669"/>
    <property type="project" value="InterPro"/>
</dbReference>
<evidence type="ECO:0000256" key="6">
    <source>
        <dbReference type="ARBA" id="ARBA00023004"/>
    </source>
</evidence>
<dbReference type="Pfam" id="PF13640">
    <property type="entry name" value="2OG-FeII_Oxy_3"/>
    <property type="match status" value="1"/>
</dbReference>
<accession>A0A3S2UHA7</accession>
<dbReference type="EMBL" id="SACM01000001">
    <property type="protein sequence ID" value="RVT87715.1"/>
    <property type="molecule type" value="Genomic_DNA"/>
</dbReference>
<evidence type="ECO:0000313" key="8">
    <source>
        <dbReference type="EMBL" id="RVT87715.1"/>
    </source>
</evidence>
<evidence type="ECO:0000259" key="7">
    <source>
        <dbReference type="PROSITE" id="PS51471"/>
    </source>
</evidence>
<dbReference type="Proteomes" id="UP000288587">
    <property type="component" value="Unassembled WGS sequence"/>
</dbReference>
<dbReference type="RefSeq" id="WP_127680172.1">
    <property type="nucleotide sequence ID" value="NZ_SACM01000001.1"/>
</dbReference>
<organism evidence="8 9">
    <name type="scientific">Inhella crocodyli</name>
    <dbReference type="NCBI Taxonomy" id="2499851"/>
    <lineage>
        <taxon>Bacteria</taxon>
        <taxon>Pseudomonadati</taxon>
        <taxon>Pseudomonadota</taxon>
        <taxon>Betaproteobacteria</taxon>
        <taxon>Burkholderiales</taxon>
        <taxon>Sphaerotilaceae</taxon>
        <taxon>Inhella</taxon>
    </lineage>
</organism>
<dbReference type="OrthoDB" id="269774at2"/>
<reference evidence="8 9" key="1">
    <citation type="submission" date="2019-01" db="EMBL/GenBank/DDBJ databases">
        <authorList>
            <person name="Chen W.-M."/>
        </authorList>
    </citation>
    <scope>NUCLEOTIDE SEQUENCE [LARGE SCALE GENOMIC DNA]</scope>
    <source>
        <strain evidence="8 9">CCP-18</strain>
    </source>
</reference>
<comment type="caution">
    <text evidence="8">The sequence shown here is derived from an EMBL/GenBank/DDBJ whole genome shotgun (WGS) entry which is preliminary data.</text>
</comment>
<dbReference type="GO" id="GO:0004656">
    <property type="term" value="F:procollagen-proline 4-dioxygenase activity"/>
    <property type="evidence" value="ECO:0007669"/>
    <property type="project" value="TreeGrafter"/>
</dbReference>
<dbReference type="PANTHER" id="PTHR10869">
    <property type="entry name" value="PROLYL 4-HYDROXYLASE ALPHA SUBUNIT"/>
    <property type="match status" value="1"/>
</dbReference>
<dbReference type="PANTHER" id="PTHR10869:SF246">
    <property type="entry name" value="TRANSMEMBRANE PROLYL 4-HYDROXYLASE"/>
    <property type="match status" value="1"/>
</dbReference>
<dbReference type="Gene3D" id="2.60.120.620">
    <property type="entry name" value="q2cbj1_9rhob like domain"/>
    <property type="match status" value="1"/>
</dbReference>
<evidence type="ECO:0000256" key="3">
    <source>
        <dbReference type="ARBA" id="ARBA00022896"/>
    </source>
</evidence>
<dbReference type="InterPro" id="IPR044862">
    <property type="entry name" value="Pro_4_hyd_alph_FE2OG_OXY"/>
</dbReference>
<comment type="cofactor">
    <cofactor evidence="1">
        <name>L-ascorbate</name>
        <dbReference type="ChEBI" id="CHEBI:38290"/>
    </cofactor>
</comment>
<name>A0A3S2UHA7_9BURK</name>
<protein>
    <submittedName>
        <fullName evidence="8">2-oxoglutarate-dependent dioxygenase</fullName>
    </submittedName>
</protein>
<keyword evidence="4 8" id="KW-0223">Dioxygenase</keyword>
<proteinExistence type="predicted"/>